<sequence>MPDKMTGLRLVRVLSPFETFFALGSMTLRFTAVLRGSLDTAALREAFVALRRANPSLNGRVEPHEQGLALVVDEFSEPVVRVREGDFDERFDIMDHTQHLVELELVSKGDRHWVSLSVSHTMADARLGYTYFLELLSTYTDLVTTGAASDGSARPVPDAPEALLAERGIVKRREPGAMKLAGVVSLATDEKASESSPRMSKQALRFDKRTSKALLDAAKARGISMHGVVAGAAISAARTLMEGHGNKPIDFGLSSQVDIRSRIQPPVGIDAGTNVLGFSYARVAARPEDDPFELGKSVTDQLREDLADGVVQQYVLHLDDMGARLKDPSPTLGISNVGVLVIPRTPDSLTVEGVIGGIESDFSTLNQLRSAAPEEERPAPMPPLIGVYSVLDELHIQLLHSESTFPKARAEQLVRAMETVLRKIALP</sequence>
<evidence type="ECO:0000256" key="1">
    <source>
        <dbReference type="ARBA" id="ARBA00000026"/>
    </source>
</evidence>
<evidence type="ECO:0000256" key="6">
    <source>
        <dbReference type="ARBA" id="ARBA00013449"/>
    </source>
</evidence>
<dbReference type="Gene3D" id="3.30.559.30">
    <property type="entry name" value="Nonribosomal peptide synthetase, condensation domain"/>
    <property type="match status" value="1"/>
</dbReference>
<evidence type="ECO:0000256" key="11">
    <source>
        <dbReference type="ARBA" id="ARBA00032317"/>
    </source>
</evidence>
<evidence type="ECO:0000259" key="13">
    <source>
        <dbReference type="Pfam" id="PF16911"/>
    </source>
</evidence>
<dbReference type="GO" id="GO:0016746">
    <property type="term" value="F:acyltransferase activity"/>
    <property type="evidence" value="ECO:0007669"/>
    <property type="project" value="UniProtKB-KW"/>
</dbReference>
<dbReference type="HOGENOM" id="CLU_050374_0_0_11"/>
<dbReference type="KEGG" id="srt:Srot_1147"/>
<evidence type="ECO:0000313" key="15">
    <source>
        <dbReference type="Proteomes" id="UP000002247"/>
    </source>
</evidence>
<evidence type="ECO:0000256" key="12">
    <source>
        <dbReference type="ARBA" id="ARBA00033407"/>
    </source>
</evidence>
<dbReference type="SUPFAM" id="SSF52777">
    <property type="entry name" value="CoA-dependent acyltransferases"/>
    <property type="match status" value="2"/>
</dbReference>
<comment type="similarity">
    <text evidence="4">Belongs to the acyltransferase PapA5 family.</text>
</comment>
<protein>
    <recommendedName>
        <fullName evidence="6">Phthiocerol/phthiodiolone dimycocerosyl transferase</fullName>
        <ecNumber evidence="5">2.3.1.282</ecNumber>
    </recommendedName>
    <alternativeName>
        <fullName evidence="12">Acyltransferase PapA5</fullName>
    </alternativeName>
    <alternativeName>
        <fullName evidence="10">Phthiocerol/phthiodiolone O-acyltransferase</fullName>
    </alternativeName>
    <alternativeName>
        <fullName evidence="11">Polyketide synthase-associated protein A5</fullName>
    </alternativeName>
</protein>
<keyword evidence="7" id="KW-0444">Lipid biosynthesis</keyword>
<dbReference type="InterPro" id="IPR023213">
    <property type="entry name" value="CAT-like_dom_sf"/>
</dbReference>
<comment type="catalytic activity">
    <reaction evidence="1">
        <text>2 a mycocerosyl-[mycocerosic acid synthase] + a phthiocerol = a dimycocerosyl phthiocerol + 2 holo-[mycocerosic acid synthase].</text>
        <dbReference type="EC" id="2.3.1.282"/>
    </reaction>
</comment>
<accession>D6ZF95</accession>
<feature type="domain" description="Phthiocerol/phthiodiolone dimycocerosyl transferase C-terminal" evidence="13">
    <location>
        <begin position="196"/>
        <end position="398"/>
    </location>
</feature>
<evidence type="ECO:0000256" key="3">
    <source>
        <dbReference type="ARBA" id="ARBA00001907"/>
    </source>
</evidence>
<evidence type="ECO:0000256" key="5">
    <source>
        <dbReference type="ARBA" id="ARBA00012866"/>
    </source>
</evidence>
<evidence type="ECO:0000256" key="2">
    <source>
        <dbReference type="ARBA" id="ARBA00000625"/>
    </source>
</evidence>
<dbReference type="eggNOG" id="COG1020">
    <property type="taxonomic scope" value="Bacteria"/>
</dbReference>
<keyword evidence="15" id="KW-1185">Reference proteome</keyword>
<evidence type="ECO:0000256" key="9">
    <source>
        <dbReference type="ARBA" id="ARBA00023315"/>
    </source>
</evidence>
<dbReference type="InterPro" id="IPR031641">
    <property type="entry name" value="PapA_C"/>
</dbReference>
<dbReference type="Pfam" id="PF16911">
    <property type="entry name" value="PapA_C"/>
    <property type="match status" value="1"/>
</dbReference>
<organism evidence="14 15">
    <name type="scientific">Segniliparus rotundus (strain ATCC BAA-972 / CDC 1076 / CIP 108378 / DSM 44985 / JCM 13578)</name>
    <dbReference type="NCBI Taxonomy" id="640132"/>
    <lineage>
        <taxon>Bacteria</taxon>
        <taxon>Bacillati</taxon>
        <taxon>Actinomycetota</taxon>
        <taxon>Actinomycetes</taxon>
        <taxon>Mycobacteriales</taxon>
        <taxon>Segniliparaceae</taxon>
        <taxon>Segniliparus</taxon>
    </lineage>
</organism>
<evidence type="ECO:0000256" key="7">
    <source>
        <dbReference type="ARBA" id="ARBA00022516"/>
    </source>
</evidence>
<name>D6ZF95_SEGRD</name>
<dbReference type="Proteomes" id="UP000002247">
    <property type="component" value="Chromosome"/>
</dbReference>
<dbReference type="AlphaFoldDB" id="D6ZF95"/>
<dbReference type="EMBL" id="CP001958">
    <property type="protein sequence ID" value="ADG97619.1"/>
    <property type="molecule type" value="Genomic_DNA"/>
</dbReference>
<keyword evidence="8 14" id="KW-0808">Transferase</keyword>
<dbReference type="Gene3D" id="3.30.559.10">
    <property type="entry name" value="Chloramphenicol acetyltransferase-like domain"/>
    <property type="match status" value="1"/>
</dbReference>
<reference evidence="14 15" key="1">
    <citation type="journal article" date="2010" name="Stand. Genomic Sci.">
        <title>Complete genome sequence of Segniliparus rotundus type strain (CDC 1076).</title>
        <authorList>
            <person name="Sikorski J."/>
            <person name="Lapidus A."/>
            <person name="Copeland A."/>
            <person name="Misra M."/>
            <person name="Glavina Del Rio T."/>
            <person name="Nolan M."/>
            <person name="Lucas S."/>
            <person name="Chen F."/>
            <person name="Tice H."/>
            <person name="Cheng J.F."/>
            <person name="Jando M."/>
            <person name="Schneider S."/>
            <person name="Bruce D."/>
            <person name="Goodwin L."/>
            <person name="Pitluck S."/>
            <person name="Liolios K."/>
            <person name="Mikhailova N."/>
            <person name="Pati A."/>
            <person name="Ivanova N."/>
            <person name="Mavromatis K."/>
            <person name="Chen A."/>
            <person name="Palaniappan K."/>
            <person name="Chertkov O."/>
            <person name="Land M."/>
            <person name="Hauser L."/>
            <person name="Chang Y.J."/>
            <person name="Jeffries C.D."/>
            <person name="Brettin T."/>
            <person name="Detter J.C."/>
            <person name="Han C."/>
            <person name="Rohde M."/>
            <person name="Goker M."/>
            <person name="Bristow J."/>
            <person name="Eisen J.A."/>
            <person name="Markowitz V."/>
            <person name="Hugenholtz P."/>
            <person name="Kyrpides N.C."/>
            <person name="Klenk H.P."/>
        </authorList>
    </citation>
    <scope>NUCLEOTIDE SEQUENCE [LARGE SCALE GENOMIC DNA]</scope>
    <source>
        <strain evidence="15">ATCC BAA-972 / CDC 1076 / CIP 108378 / DSM 44985 / JCM 13578</strain>
    </source>
</reference>
<keyword evidence="7" id="KW-0443">Lipid metabolism</keyword>
<dbReference type="RefSeq" id="WP_013138075.1">
    <property type="nucleotide sequence ID" value="NC_014168.1"/>
</dbReference>
<evidence type="ECO:0000256" key="10">
    <source>
        <dbReference type="ARBA" id="ARBA00030465"/>
    </source>
</evidence>
<evidence type="ECO:0000256" key="4">
    <source>
        <dbReference type="ARBA" id="ARBA00006558"/>
    </source>
</evidence>
<comment type="catalytic activity">
    <reaction evidence="2">
        <text>2 a mycocerosyl-[mycocerosic acid synthase] + a phenolphthiocerol = a dimycocerosyl phenolphthiocerol + 2 holo-[mycocerosic acid synthase].</text>
        <dbReference type="EC" id="2.3.1.282"/>
    </reaction>
</comment>
<evidence type="ECO:0000313" key="14">
    <source>
        <dbReference type="EMBL" id="ADG97619.1"/>
    </source>
</evidence>
<gene>
    <name evidence="14" type="ordered locus">Srot_1147</name>
</gene>
<keyword evidence="9 14" id="KW-0012">Acyltransferase</keyword>
<evidence type="ECO:0000256" key="8">
    <source>
        <dbReference type="ARBA" id="ARBA00022679"/>
    </source>
</evidence>
<dbReference type="EC" id="2.3.1.282" evidence="5"/>
<comment type="catalytic activity">
    <reaction evidence="3">
        <text>2 a mycocerosyl-[mycocerosic acid synthase] + a phthiodiolone = a dimycocerosyl phthiodiolone + 2 holo-[mycocerosic acid synthase].</text>
        <dbReference type="EC" id="2.3.1.282"/>
    </reaction>
</comment>
<proteinExistence type="inferred from homology"/>
<dbReference type="STRING" id="640132.Srot_1147"/>